<feature type="transmembrane region" description="Helical" evidence="7">
    <location>
        <begin position="226"/>
        <end position="248"/>
    </location>
</feature>
<dbReference type="EMBL" id="JBBPEH010000002">
    <property type="protein sequence ID" value="KAK7542902.1"/>
    <property type="molecule type" value="Genomic_DNA"/>
</dbReference>
<proteinExistence type="predicted"/>
<evidence type="ECO:0000256" key="1">
    <source>
        <dbReference type="ARBA" id="ARBA00004141"/>
    </source>
</evidence>
<feature type="transmembrane region" description="Helical" evidence="7">
    <location>
        <begin position="99"/>
        <end position="118"/>
    </location>
</feature>
<feature type="compositionally biased region" description="Acidic residues" evidence="6">
    <location>
        <begin position="31"/>
        <end position="45"/>
    </location>
</feature>
<feature type="region of interest" description="Disordered" evidence="6">
    <location>
        <begin position="30"/>
        <end position="49"/>
    </location>
</feature>
<keyword evidence="5 7" id="KW-0472">Membrane</keyword>
<keyword evidence="3 7" id="KW-0812">Transmembrane</keyword>
<evidence type="ECO:0000313" key="8">
    <source>
        <dbReference type="EMBL" id="KAK7542902.1"/>
    </source>
</evidence>
<dbReference type="Gene3D" id="1.20.1250.20">
    <property type="entry name" value="MFS general substrate transporter like domains"/>
    <property type="match status" value="1"/>
</dbReference>
<feature type="transmembrane region" description="Helical" evidence="7">
    <location>
        <begin position="61"/>
        <end position="79"/>
    </location>
</feature>
<keyword evidence="2" id="KW-0813">Transport</keyword>
<feature type="transmembrane region" description="Helical" evidence="7">
    <location>
        <begin position="412"/>
        <end position="432"/>
    </location>
</feature>
<feature type="transmembrane region" description="Helical" evidence="7">
    <location>
        <begin position="344"/>
        <end position="368"/>
    </location>
</feature>
<evidence type="ECO:0000256" key="5">
    <source>
        <dbReference type="ARBA" id="ARBA00023136"/>
    </source>
</evidence>
<gene>
    <name evidence="8" type="ORF">J3D65DRAFT_615337</name>
</gene>
<dbReference type="Proteomes" id="UP001360953">
    <property type="component" value="Unassembled WGS sequence"/>
</dbReference>
<keyword evidence="4 7" id="KW-1133">Transmembrane helix</keyword>
<dbReference type="PANTHER" id="PTHR23504">
    <property type="entry name" value="MAJOR FACILITATOR SUPERFAMILY DOMAIN-CONTAINING PROTEIN 10"/>
    <property type="match status" value="1"/>
</dbReference>
<feature type="transmembrane region" description="Helical" evidence="7">
    <location>
        <begin position="189"/>
        <end position="206"/>
    </location>
</feature>
<dbReference type="InterPro" id="IPR011701">
    <property type="entry name" value="MFS"/>
</dbReference>
<dbReference type="RefSeq" id="XP_066659195.1">
    <property type="nucleotide sequence ID" value="XM_066799316.1"/>
</dbReference>
<feature type="transmembrane region" description="Helical" evidence="7">
    <location>
        <begin position="444"/>
        <end position="467"/>
    </location>
</feature>
<accession>A0ABR1M5N2</accession>
<dbReference type="Pfam" id="PF07690">
    <property type="entry name" value="MFS_1"/>
    <property type="match status" value="1"/>
</dbReference>
<feature type="transmembrane region" description="Helical" evidence="7">
    <location>
        <begin position="479"/>
        <end position="499"/>
    </location>
</feature>
<evidence type="ECO:0000256" key="4">
    <source>
        <dbReference type="ARBA" id="ARBA00022989"/>
    </source>
</evidence>
<sequence length="535" mass="56863">MLGVNLSVRSLIQAKGLGFYQQVNALSDDGLGPDEETEGKEEEFQEEHGLQDCRANHTKQLMWIYVAYLAEAVVASSLQPQLKMLISNEDFCGSLSTSYLRSILDCAYAFGGTVGILWGYLADRVGRKPVALGGLFGMAICCLSMGFATDLVTCTVLRFAAGLVSSSVVVSTLTMIGDLSSNPADRAQNVARLPLVGVCGSIGPLVQGMVAGSVNAHGAIWEKYPILSSQIACGSLVLIIAVAATFALDETLPRMAASPDSTEFDCERAAFLGQDDPETPSIRVVDFTRPEPIGLGPFLRAPSLLILLCSFSILSLHASSFDVLLPHLGHSSSRHGGMGLPCNYLGLILLAVRAVAGMAVLHAIPRAVERFGLLRPFRSLALFFPAIYVLTPILVFVSMCSAPLTAVTSTTAIFVKHTLANAAQALVTLLMLNVAPDAFSAGTVIGLMQTAWLFKALAVAVSGASFYLSNDFSVTTTNYALWISLAVLGAAGAGLAWFVRERPSVERDFPAEVLCWETCFDAEGEGPAYKAEEEA</sequence>
<evidence type="ECO:0000256" key="2">
    <source>
        <dbReference type="ARBA" id="ARBA00022448"/>
    </source>
</evidence>
<feature type="transmembrane region" description="Helical" evidence="7">
    <location>
        <begin position="130"/>
        <end position="149"/>
    </location>
</feature>
<feature type="transmembrane region" description="Helical" evidence="7">
    <location>
        <begin position="380"/>
        <end position="406"/>
    </location>
</feature>
<name>A0ABR1M5N2_9PEZI</name>
<evidence type="ECO:0000256" key="6">
    <source>
        <dbReference type="SAM" id="MobiDB-lite"/>
    </source>
</evidence>
<organism evidence="8 9">
    <name type="scientific">Phyllosticta citribraziliensis</name>
    <dbReference type="NCBI Taxonomy" id="989973"/>
    <lineage>
        <taxon>Eukaryota</taxon>
        <taxon>Fungi</taxon>
        <taxon>Dikarya</taxon>
        <taxon>Ascomycota</taxon>
        <taxon>Pezizomycotina</taxon>
        <taxon>Dothideomycetes</taxon>
        <taxon>Dothideomycetes incertae sedis</taxon>
        <taxon>Botryosphaeriales</taxon>
        <taxon>Phyllostictaceae</taxon>
        <taxon>Phyllosticta</taxon>
    </lineage>
</organism>
<keyword evidence="9" id="KW-1185">Reference proteome</keyword>
<feature type="transmembrane region" description="Helical" evidence="7">
    <location>
        <begin position="155"/>
        <end position="177"/>
    </location>
</feature>
<reference evidence="8 9" key="1">
    <citation type="submission" date="2024-04" db="EMBL/GenBank/DDBJ databases">
        <title>Phyllosticta paracitricarpa is synonymous to the EU quarantine fungus P. citricarpa based on phylogenomic analyses.</title>
        <authorList>
            <consortium name="Lawrence Berkeley National Laboratory"/>
            <person name="Van ingen-buijs V.A."/>
            <person name="Van westerhoven A.C."/>
            <person name="Haridas S."/>
            <person name="Skiadas P."/>
            <person name="Martin F."/>
            <person name="Groenewald J.Z."/>
            <person name="Crous P.W."/>
            <person name="Seidl M.F."/>
        </authorList>
    </citation>
    <scope>NUCLEOTIDE SEQUENCE [LARGE SCALE GENOMIC DNA]</scope>
    <source>
        <strain evidence="8 9">CPC 17464</strain>
    </source>
</reference>
<dbReference type="SUPFAM" id="SSF103473">
    <property type="entry name" value="MFS general substrate transporter"/>
    <property type="match status" value="1"/>
</dbReference>
<dbReference type="PANTHER" id="PTHR23504:SF6">
    <property type="entry name" value="MULTIDRUG TRANSPORTER, PUTATIVE (AFU_ORTHOLOGUE AFUA_4G08740)-RELATED"/>
    <property type="match status" value="1"/>
</dbReference>
<evidence type="ECO:0000313" key="9">
    <source>
        <dbReference type="Proteomes" id="UP001360953"/>
    </source>
</evidence>
<comment type="caution">
    <text evidence="8">The sequence shown here is derived from an EMBL/GenBank/DDBJ whole genome shotgun (WGS) entry which is preliminary data.</text>
</comment>
<evidence type="ECO:0000256" key="3">
    <source>
        <dbReference type="ARBA" id="ARBA00022692"/>
    </source>
</evidence>
<dbReference type="GeneID" id="92032222"/>
<dbReference type="InterPro" id="IPR036259">
    <property type="entry name" value="MFS_trans_sf"/>
</dbReference>
<comment type="subcellular location">
    <subcellularLocation>
        <location evidence="1">Membrane</location>
        <topology evidence="1">Multi-pass membrane protein</topology>
    </subcellularLocation>
</comment>
<evidence type="ECO:0000256" key="7">
    <source>
        <dbReference type="SAM" id="Phobius"/>
    </source>
</evidence>
<protein>
    <submittedName>
        <fullName evidence="8">Major facilitator superfamily domain-containing protein</fullName>
    </submittedName>
</protein>